<dbReference type="EMBL" id="LR134246">
    <property type="protein sequence ID" value="VED37471.1"/>
    <property type="molecule type" value="Genomic_DNA"/>
</dbReference>
<comment type="subcellular location">
    <subcellularLocation>
        <location evidence="1">Cell outer membrane</location>
        <topology evidence="1">Multi-pass membrane protein</topology>
    </subcellularLocation>
</comment>
<accession>A0A447Y2H5</accession>
<gene>
    <name evidence="9" type="primary">htrE_3</name>
    <name evidence="9" type="ORF">NCTC9702_04800</name>
</gene>
<feature type="domain" description="PapC N-terminal" evidence="8">
    <location>
        <begin position="41"/>
        <end position="177"/>
    </location>
</feature>
<dbReference type="Gene3D" id="3.10.20.410">
    <property type="match status" value="1"/>
</dbReference>
<dbReference type="GO" id="GO:0015473">
    <property type="term" value="F:fimbrial usher porin activity"/>
    <property type="evidence" value="ECO:0007669"/>
    <property type="project" value="InterPro"/>
</dbReference>
<dbReference type="PANTHER" id="PTHR30451:SF3">
    <property type="entry name" value="OUTER MEMBRANE USHER PROTEIN HTRE-RELATED"/>
    <property type="match status" value="1"/>
</dbReference>
<dbReference type="PANTHER" id="PTHR30451">
    <property type="entry name" value="OUTER MEMBRANE USHER PROTEIN"/>
    <property type="match status" value="1"/>
</dbReference>
<keyword evidence="5" id="KW-0732">Signal</keyword>
<dbReference type="SUPFAM" id="SSF141729">
    <property type="entry name" value="FimD N-terminal domain-like"/>
    <property type="match status" value="1"/>
</dbReference>
<keyword evidence="7" id="KW-0998">Cell outer membrane</keyword>
<evidence type="ECO:0000256" key="6">
    <source>
        <dbReference type="ARBA" id="ARBA00023136"/>
    </source>
</evidence>
<dbReference type="InterPro" id="IPR000015">
    <property type="entry name" value="Fimb_usher"/>
</dbReference>
<dbReference type="GO" id="GO:0009279">
    <property type="term" value="C:cell outer membrane"/>
    <property type="evidence" value="ECO:0007669"/>
    <property type="project" value="UniProtKB-SubCell"/>
</dbReference>
<dbReference type="Pfam" id="PF13954">
    <property type="entry name" value="PapC_N"/>
    <property type="match status" value="1"/>
</dbReference>
<dbReference type="AlphaFoldDB" id="A0A447Y2H5"/>
<evidence type="ECO:0000259" key="8">
    <source>
        <dbReference type="Pfam" id="PF13954"/>
    </source>
</evidence>
<dbReference type="GO" id="GO:0009297">
    <property type="term" value="P:pilus assembly"/>
    <property type="evidence" value="ECO:0007669"/>
    <property type="project" value="InterPro"/>
</dbReference>
<evidence type="ECO:0000256" key="7">
    <source>
        <dbReference type="ARBA" id="ARBA00023237"/>
    </source>
</evidence>
<organism evidence="9 10">
    <name type="scientific">Escherichia coli</name>
    <dbReference type="NCBI Taxonomy" id="562"/>
    <lineage>
        <taxon>Bacteria</taxon>
        <taxon>Pseudomonadati</taxon>
        <taxon>Pseudomonadota</taxon>
        <taxon>Gammaproteobacteria</taxon>
        <taxon>Enterobacterales</taxon>
        <taxon>Enterobacteriaceae</taxon>
        <taxon>Escherichia</taxon>
    </lineage>
</organism>
<evidence type="ECO:0000256" key="4">
    <source>
        <dbReference type="ARBA" id="ARBA00022692"/>
    </source>
</evidence>
<evidence type="ECO:0000256" key="5">
    <source>
        <dbReference type="ARBA" id="ARBA00022729"/>
    </source>
</evidence>
<evidence type="ECO:0000256" key="2">
    <source>
        <dbReference type="ARBA" id="ARBA00008064"/>
    </source>
</evidence>
<name>A0A447Y2H5_ECOLX</name>
<evidence type="ECO:0000256" key="1">
    <source>
        <dbReference type="ARBA" id="ARBA00004571"/>
    </source>
</evidence>
<dbReference type="Proteomes" id="UP000277930">
    <property type="component" value="Chromosome 1"/>
</dbReference>
<keyword evidence="6" id="KW-0472">Membrane</keyword>
<reference evidence="9 10" key="1">
    <citation type="submission" date="2018-12" db="EMBL/GenBank/DDBJ databases">
        <authorList>
            <consortium name="Pathogen Informatics"/>
        </authorList>
    </citation>
    <scope>NUCLEOTIDE SEQUENCE [LARGE SCALE GENOMIC DNA]</scope>
    <source>
        <strain evidence="9 10">NCTC9702</strain>
    </source>
</reference>
<sequence length="181" mass="20236">MQQEANVMKTKTSTKRHNLTRIAMYCSIMYSGATIGAESVEYDPTFLMGGNASSIDVSRYSDGNPTLPGVYDVSIYVNEQPVANLEIPFIAIPDKKNAQACITLKNLLQLHIKTPPADEENTILLPRDETLGNCLDLSLAIPKSSVNYDPSEQRLDINVPQAWVMKNYQNYVDPSLWGKWH</sequence>
<proteinExistence type="inferred from homology"/>
<dbReference type="InterPro" id="IPR037224">
    <property type="entry name" value="PapC_N_sf"/>
</dbReference>
<keyword evidence="3" id="KW-0813">Transport</keyword>
<evidence type="ECO:0000313" key="9">
    <source>
        <dbReference type="EMBL" id="VED37471.1"/>
    </source>
</evidence>
<evidence type="ECO:0000256" key="3">
    <source>
        <dbReference type="ARBA" id="ARBA00022448"/>
    </source>
</evidence>
<comment type="similarity">
    <text evidence="2">Belongs to the fimbrial export usher family.</text>
</comment>
<evidence type="ECO:0000313" key="10">
    <source>
        <dbReference type="Proteomes" id="UP000277930"/>
    </source>
</evidence>
<keyword evidence="4" id="KW-0812">Transmembrane</keyword>
<dbReference type="InterPro" id="IPR025885">
    <property type="entry name" value="PapC_N"/>
</dbReference>
<protein>
    <submittedName>
        <fullName evidence="9">Putative outer membrane usher protein</fullName>
    </submittedName>
</protein>